<sequence length="473" mass="55540">MRTKLILFLTILFCNTALSLKGQGYNIDVTINGWSDTTLILGHYFNKKMLVNDTIIIDSAGKGTFKGNEPLPGGIYLMYMPDQKYFDVLIDDEQHFSIEVEKSNPVETLEVKGNKQEKAFNEYQKYLAKQQKKAQSLQSNIKDKAETHKDSVEIWKNQLSGLSSEMKSYWDNILKEYNGKFLASFIKGIKEVEVPDFKETPALPDSVVRWKRYEFYKEHYFDNIDLTDDRMLRTPYFSNKLETFLTKTIFQIPDSIVKESEKLIEKARENKDMEKYLIQFAFNTVNESKVMGMDAAMVSLAEKYYLSGYADWVDEEFLTKLEERVTKLKPNLIGNKAPDLKLISPNNEHYRLNEVYGKLTILVFWEPDCGHCKKEIPKLKEEIWDKYSDQGVKIFAVYTQHEKEKWTDFIEEHQLEEWINVWDPYNQSNFRNLYDIYSTPAIFVINEEKNIIAKRIGAEQLPGFIDYYLKKNN</sequence>
<feature type="domain" description="Thioredoxin" evidence="7">
    <location>
        <begin position="331"/>
        <end position="473"/>
    </location>
</feature>
<accession>A0AAE3MGQ1</accession>
<dbReference type="RefSeq" id="WP_301201476.1">
    <property type="nucleotide sequence ID" value="NZ_JAPDPI010000041.1"/>
</dbReference>
<feature type="signal peptide" evidence="6">
    <location>
        <begin position="1"/>
        <end position="19"/>
    </location>
</feature>
<evidence type="ECO:0000256" key="5">
    <source>
        <dbReference type="SAM" id="Coils"/>
    </source>
</evidence>
<feature type="chain" id="PRO_5042224108" evidence="6">
    <location>
        <begin position="20"/>
        <end position="473"/>
    </location>
</feature>
<dbReference type="SUPFAM" id="SSF52833">
    <property type="entry name" value="Thioredoxin-like"/>
    <property type="match status" value="1"/>
</dbReference>
<dbReference type="InterPro" id="IPR050553">
    <property type="entry name" value="Thioredoxin_ResA/DsbE_sf"/>
</dbReference>
<evidence type="ECO:0000256" key="3">
    <source>
        <dbReference type="ARBA" id="ARBA00023157"/>
    </source>
</evidence>
<evidence type="ECO:0000313" key="9">
    <source>
        <dbReference type="Proteomes" id="UP001207408"/>
    </source>
</evidence>
<evidence type="ECO:0000256" key="2">
    <source>
        <dbReference type="ARBA" id="ARBA00022748"/>
    </source>
</evidence>
<dbReference type="GO" id="GO:0016209">
    <property type="term" value="F:antioxidant activity"/>
    <property type="evidence" value="ECO:0007669"/>
    <property type="project" value="InterPro"/>
</dbReference>
<keyword evidence="9" id="KW-1185">Reference proteome</keyword>
<reference evidence="8" key="1">
    <citation type="submission" date="2022-10" db="EMBL/GenBank/DDBJ databases">
        <authorList>
            <person name="Yu W.X."/>
        </authorList>
    </citation>
    <scope>NUCLEOTIDE SEQUENCE</scope>
    <source>
        <strain evidence="8">D04</strain>
    </source>
</reference>
<dbReference type="AlphaFoldDB" id="A0AAE3MGQ1"/>
<comment type="caution">
    <text evidence="8">The sequence shown here is derived from an EMBL/GenBank/DDBJ whole genome shotgun (WGS) entry which is preliminary data.</text>
</comment>
<dbReference type="GO" id="GO:0017004">
    <property type="term" value="P:cytochrome complex assembly"/>
    <property type="evidence" value="ECO:0007669"/>
    <property type="project" value="UniProtKB-KW"/>
</dbReference>
<dbReference type="EMBL" id="JAPDPI010000041">
    <property type="protein sequence ID" value="MCW3807254.1"/>
    <property type="molecule type" value="Genomic_DNA"/>
</dbReference>
<keyword evidence="6" id="KW-0732">Signal</keyword>
<evidence type="ECO:0000256" key="6">
    <source>
        <dbReference type="SAM" id="SignalP"/>
    </source>
</evidence>
<protein>
    <submittedName>
        <fullName evidence="8">Redoxin domain-containing protein</fullName>
    </submittedName>
</protein>
<evidence type="ECO:0000259" key="7">
    <source>
        <dbReference type="PROSITE" id="PS51352"/>
    </source>
</evidence>
<dbReference type="CDD" id="cd02966">
    <property type="entry name" value="TlpA_like_family"/>
    <property type="match status" value="1"/>
</dbReference>
<dbReference type="InterPro" id="IPR036249">
    <property type="entry name" value="Thioredoxin-like_sf"/>
</dbReference>
<dbReference type="PANTHER" id="PTHR42852">
    <property type="entry name" value="THIOL:DISULFIDE INTERCHANGE PROTEIN DSBE"/>
    <property type="match status" value="1"/>
</dbReference>
<dbReference type="GO" id="GO:0016491">
    <property type="term" value="F:oxidoreductase activity"/>
    <property type="evidence" value="ECO:0007669"/>
    <property type="project" value="InterPro"/>
</dbReference>
<dbReference type="InterPro" id="IPR000866">
    <property type="entry name" value="AhpC/TSA"/>
</dbReference>
<feature type="coiled-coil region" evidence="5">
    <location>
        <begin position="120"/>
        <end position="147"/>
    </location>
</feature>
<keyword evidence="2" id="KW-0201">Cytochrome c-type biogenesis</keyword>
<dbReference type="PROSITE" id="PS51352">
    <property type="entry name" value="THIOREDOXIN_2"/>
    <property type="match status" value="1"/>
</dbReference>
<name>A0AAE3MGQ1_9BACT</name>
<proteinExistence type="predicted"/>
<keyword evidence="4" id="KW-0676">Redox-active center</keyword>
<dbReference type="Proteomes" id="UP001207408">
    <property type="component" value="Unassembled WGS sequence"/>
</dbReference>
<evidence type="ECO:0000256" key="4">
    <source>
        <dbReference type="ARBA" id="ARBA00023284"/>
    </source>
</evidence>
<comment type="subcellular location">
    <subcellularLocation>
        <location evidence="1">Cell envelope</location>
    </subcellularLocation>
</comment>
<dbReference type="Pfam" id="PF14289">
    <property type="entry name" value="DUF4369"/>
    <property type="match status" value="1"/>
</dbReference>
<evidence type="ECO:0000256" key="1">
    <source>
        <dbReference type="ARBA" id="ARBA00004196"/>
    </source>
</evidence>
<dbReference type="PANTHER" id="PTHR42852:SF6">
    <property type="entry name" value="THIOL:DISULFIDE INTERCHANGE PROTEIN DSBE"/>
    <property type="match status" value="1"/>
</dbReference>
<evidence type="ECO:0000313" key="8">
    <source>
        <dbReference type="EMBL" id="MCW3807254.1"/>
    </source>
</evidence>
<dbReference type="Pfam" id="PF00578">
    <property type="entry name" value="AhpC-TSA"/>
    <property type="match status" value="1"/>
</dbReference>
<dbReference type="GO" id="GO:0030313">
    <property type="term" value="C:cell envelope"/>
    <property type="evidence" value="ECO:0007669"/>
    <property type="project" value="UniProtKB-SubCell"/>
</dbReference>
<dbReference type="InterPro" id="IPR013766">
    <property type="entry name" value="Thioredoxin_domain"/>
</dbReference>
<dbReference type="Gene3D" id="3.40.30.10">
    <property type="entry name" value="Glutaredoxin"/>
    <property type="match status" value="1"/>
</dbReference>
<dbReference type="InterPro" id="IPR025380">
    <property type="entry name" value="DUF4369"/>
</dbReference>
<keyword evidence="5" id="KW-0175">Coiled coil</keyword>
<gene>
    <name evidence="8" type="ORF">OM074_16575</name>
</gene>
<organism evidence="8 9">
    <name type="scientific">Plebeiibacterium marinum</name>
    <dbReference type="NCBI Taxonomy" id="2992111"/>
    <lineage>
        <taxon>Bacteria</taxon>
        <taxon>Pseudomonadati</taxon>
        <taxon>Bacteroidota</taxon>
        <taxon>Bacteroidia</taxon>
        <taxon>Marinilabiliales</taxon>
        <taxon>Marinilabiliaceae</taxon>
        <taxon>Plebeiibacterium</taxon>
    </lineage>
</organism>
<keyword evidence="3" id="KW-1015">Disulfide bond</keyword>